<keyword evidence="10" id="KW-0325">Glycoprotein</keyword>
<evidence type="ECO:0000256" key="11">
    <source>
        <dbReference type="ARBA" id="ARBA00023201"/>
    </source>
</evidence>
<keyword evidence="5 13" id="KW-0812">Transmembrane</keyword>
<dbReference type="PRINTS" id="PR01078">
    <property type="entry name" value="AMINACHANNEL"/>
</dbReference>
<keyword evidence="16" id="KW-1185">Reference proteome</keyword>
<feature type="non-terminal residue" evidence="15">
    <location>
        <position position="262"/>
    </location>
</feature>
<keyword evidence="3 13" id="KW-0813">Transport</keyword>
<dbReference type="EMBL" id="BTSY01000007">
    <property type="protein sequence ID" value="GMT36481.1"/>
    <property type="molecule type" value="Genomic_DNA"/>
</dbReference>
<evidence type="ECO:0000256" key="3">
    <source>
        <dbReference type="ARBA" id="ARBA00022448"/>
    </source>
</evidence>
<dbReference type="Proteomes" id="UP001432322">
    <property type="component" value="Unassembled WGS sequence"/>
</dbReference>
<feature type="transmembrane region" description="Helical" evidence="14">
    <location>
        <begin position="30"/>
        <end position="51"/>
    </location>
</feature>
<comment type="subcellular location">
    <subcellularLocation>
        <location evidence="1">Membrane</location>
        <topology evidence="1">Multi-pass membrane protein</topology>
    </subcellularLocation>
</comment>
<dbReference type="PANTHER" id="PTHR11690">
    <property type="entry name" value="AMILORIDE-SENSITIVE SODIUM CHANNEL-RELATED"/>
    <property type="match status" value="1"/>
</dbReference>
<protein>
    <recommendedName>
        <fullName evidence="17">Amiloride-sensitive sodium channel</fullName>
    </recommendedName>
</protein>
<accession>A0AAV5WVU8</accession>
<evidence type="ECO:0000256" key="8">
    <source>
        <dbReference type="ARBA" id="ARBA00023065"/>
    </source>
</evidence>
<evidence type="ECO:0000256" key="14">
    <source>
        <dbReference type="SAM" id="Phobius"/>
    </source>
</evidence>
<evidence type="ECO:0000256" key="13">
    <source>
        <dbReference type="RuleBase" id="RU000679"/>
    </source>
</evidence>
<dbReference type="InterPro" id="IPR001873">
    <property type="entry name" value="ENaC"/>
</dbReference>
<evidence type="ECO:0000313" key="16">
    <source>
        <dbReference type="Proteomes" id="UP001432322"/>
    </source>
</evidence>
<evidence type="ECO:0000256" key="7">
    <source>
        <dbReference type="ARBA" id="ARBA00023053"/>
    </source>
</evidence>
<evidence type="ECO:0000256" key="4">
    <source>
        <dbReference type="ARBA" id="ARBA00022461"/>
    </source>
</evidence>
<gene>
    <name evidence="15" type="ORF">PFISCL1PPCAC_27778</name>
</gene>
<evidence type="ECO:0000313" key="15">
    <source>
        <dbReference type="EMBL" id="GMT36481.1"/>
    </source>
</evidence>
<evidence type="ECO:0008006" key="17">
    <source>
        <dbReference type="Google" id="ProtNLM"/>
    </source>
</evidence>
<comment type="similarity">
    <text evidence="2 13">Belongs to the amiloride-sensitive sodium channel (TC 1.A.6) family.</text>
</comment>
<keyword evidence="11 13" id="KW-0739">Sodium transport</keyword>
<evidence type="ECO:0000256" key="5">
    <source>
        <dbReference type="ARBA" id="ARBA00022692"/>
    </source>
</evidence>
<organism evidence="15 16">
    <name type="scientific">Pristionchus fissidentatus</name>
    <dbReference type="NCBI Taxonomy" id="1538716"/>
    <lineage>
        <taxon>Eukaryota</taxon>
        <taxon>Metazoa</taxon>
        <taxon>Ecdysozoa</taxon>
        <taxon>Nematoda</taxon>
        <taxon>Chromadorea</taxon>
        <taxon>Rhabditida</taxon>
        <taxon>Rhabditina</taxon>
        <taxon>Diplogasteromorpha</taxon>
        <taxon>Diplogasteroidea</taxon>
        <taxon>Neodiplogasteridae</taxon>
        <taxon>Pristionchus</taxon>
    </lineage>
</organism>
<evidence type="ECO:0000256" key="10">
    <source>
        <dbReference type="ARBA" id="ARBA00023180"/>
    </source>
</evidence>
<dbReference type="Pfam" id="PF00858">
    <property type="entry name" value="ASC"/>
    <property type="match status" value="1"/>
</dbReference>
<evidence type="ECO:0000256" key="6">
    <source>
        <dbReference type="ARBA" id="ARBA00022989"/>
    </source>
</evidence>
<evidence type="ECO:0000256" key="1">
    <source>
        <dbReference type="ARBA" id="ARBA00004141"/>
    </source>
</evidence>
<comment type="caution">
    <text evidence="15">The sequence shown here is derived from an EMBL/GenBank/DDBJ whole genome shotgun (WGS) entry which is preliminary data.</text>
</comment>
<dbReference type="Gene3D" id="2.60.470.10">
    <property type="entry name" value="Acid-sensing ion channels like domains"/>
    <property type="match status" value="1"/>
</dbReference>
<name>A0AAV5WVU8_9BILA</name>
<keyword evidence="7" id="KW-0915">Sodium</keyword>
<sequence length="262" mass="29077">LSTILVDFACWSTVACVRNVAMSESKVLRIFWFIAFIAMVVAFVIQLALIIMKYLSYPADIATKIVFSSQPFPEVTFCNYNPFKLSVVARNSDFAEINSMLQEYKSAEQGASVSNVFGFQGLDRFERRDRALDLLTFFSAKLTEAQKEPALYKIEEMVTECLFAGTTCDPGAIEVVSDPVYGRCFVYRGVNQTITRSGLAHGLRLILTSNLANSLTFESDFLPTTNRIGIRMTVNDEGSLISLDNHGFNIGVGFQTSVALSK</sequence>
<evidence type="ECO:0000256" key="12">
    <source>
        <dbReference type="ARBA" id="ARBA00023303"/>
    </source>
</evidence>
<keyword evidence="6 14" id="KW-1133">Transmembrane helix</keyword>
<keyword evidence="9 14" id="KW-0472">Membrane</keyword>
<keyword evidence="4 13" id="KW-0894">Sodium channel</keyword>
<dbReference type="AlphaFoldDB" id="A0AAV5WVU8"/>
<feature type="non-terminal residue" evidence="15">
    <location>
        <position position="1"/>
    </location>
</feature>
<evidence type="ECO:0000256" key="9">
    <source>
        <dbReference type="ARBA" id="ARBA00023136"/>
    </source>
</evidence>
<dbReference type="GO" id="GO:0005886">
    <property type="term" value="C:plasma membrane"/>
    <property type="evidence" value="ECO:0007669"/>
    <property type="project" value="TreeGrafter"/>
</dbReference>
<proteinExistence type="inferred from homology"/>
<evidence type="ECO:0000256" key="2">
    <source>
        <dbReference type="ARBA" id="ARBA00007193"/>
    </source>
</evidence>
<reference evidence="15" key="1">
    <citation type="submission" date="2023-10" db="EMBL/GenBank/DDBJ databases">
        <title>Genome assembly of Pristionchus species.</title>
        <authorList>
            <person name="Yoshida K."/>
            <person name="Sommer R.J."/>
        </authorList>
    </citation>
    <scope>NUCLEOTIDE SEQUENCE</scope>
    <source>
        <strain evidence="15">RS5133</strain>
    </source>
</reference>
<keyword evidence="12 13" id="KW-0407">Ion channel</keyword>
<dbReference type="GO" id="GO:0015280">
    <property type="term" value="F:ligand-gated sodium channel activity"/>
    <property type="evidence" value="ECO:0007669"/>
    <property type="project" value="TreeGrafter"/>
</dbReference>
<keyword evidence="8 13" id="KW-0406">Ion transport</keyword>
<dbReference type="PANTHER" id="PTHR11690:SF269">
    <property type="entry name" value="DEGENERIN-LIKE PROTEIN ASIC-2"/>
    <property type="match status" value="1"/>
</dbReference>